<dbReference type="InterPro" id="IPR003004">
    <property type="entry name" value="GspF/PilC"/>
</dbReference>
<accession>A0A1E5G6N1</accession>
<evidence type="ECO:0000256" key="4">
    <source>
        <dbReference type="ARBA" id="ARBA00022475"/>
    </source>
</evidence>
<dbReference type="InterPro" id="IPR042094">
    <property type="entry name" value="T2SS_GspF_sf"/>
</dbReference>
<dbReference type="PANTHER" id="PTHR30012">
    <property type="entry name" value="GENERAL SECRETION PATHWAY PROTEIN"/>
    <property type="match status" value="1"/>
</dbReference>
<dbReference type="PANTHER" id="PTHR30012:SF0">
    <property type="entry name" value="TYPE II SECRETION SYSTEM PROTEIN F-RELATED"/>
    <property type="match status" value="1"/>
</dbReference>
<evidence type="ECO:0000313" key="11">
    <source>
        <dbReference type="EMBL" id="OEF98404.1"/>
    </source>
</evidence>
<keyword evidence="3 8" id="KW-0813">Transport</keyword>
<dbReference type="PRINTS" id="PR00812">
    <property type="entry name" value="BCTERIALGSPF"/>
</dbReference>
<gene>
    <name evidence="11" type="ORF">BHF68_01625</name>
</gene>
<reference evidence="11 12" key="1">
    <citation type="submission" date="2016-09" db="EMBL/GenBank/DDBJ databases">
        <title>Draft genome sequence for the type strain of Desulfuribacillus alkaliarsenatis AHT28, an obligately anaerobic, sulfidogenic bacterium isolated from Russian soda lake sediments.</title>
        <authorList>
            <person name="Abin C.A."/>
            <person name="Hollibaugh J.T."/>
        </authorList>
    </citation>
    <scope>NUCLEOTIDE SEQUENCE [LARGE SCALE GENOMIC DNA]</scope>
    <source>
        <strain evidence="11 12">AHT28</strain>
    </source>
</reference>
<dbReference type="Pfam" id="PF00482">
    <property type="entry name" value="T2SSF"/>
    <property type="match status" value="2"/>
</dbReference>
<dbReference type="GO" id="GO:0005886">
    <property type="term" value="C:plasma membrane"/>
    <property type="evidence" value="ECO:0007669"/>
    <property type="project" value="UniProtKB-SubCell"/>
</dbReference>
<evidence type="ECO:0000256" key="7">
    <source>
        <dbReference type="ARBA" id="ARBA00023136"/>
    </source>
</evidence>
<name>A0A1E5G6N1_9FIRM</name>
<evidence type="ECO:0000256" key="6">
    <source>
        <dbReference type="ARBA" id="ARBA00022989"/>
    </source>
</evidence>
<sequence>MNKSIKNYLTQYRHNHTQLSEIASQLGELLDSGVDIRLAFYTLSKHARLNKAFKDMKWKQYLEEGKDLSFVFREYQFPFLFVSTIKAGEDSGRIVQSLYLLADHYEKLGELKNKISQALMYPLMILITVLFSFYFMLYFVLPNFKQLYHGLGLTVPSSTSYLFTIQAWLVDNNNNLLYVILGMAIVILLAVAIKPIRFYLMWLALYIPMIGSLFRYMNTHVLVMQLSMLIKGGISVNEAFSSIENLYRGPIAKEVNNLKQQVVAGNQISVTLSKMKCFDQNLVGFVELGEATGNLDSSFTGAEIFYNMRMKNLIQILLKSIEPAIILVLGIAVALIIVTMLLPLFDLLENI</sequence>
<feature type="transmembrane region" description="Helical" evidence="9">
    <location>
        <begin position="176"/>
        <end position="193"/>
    </location>
</feature>
<dbReference type="RefSeq" id="WP_069641896.1">
    <property type="nucleotide sequence ID" value="NZ_MIJE01000001.1"/>
</dbReference>
<comment type="caution">
    <text evidence="11">The sequence shown here is derived from an EMBL/GenBank/DDBJ whole genome shotgun (WGS) entry which is preliminary data.</text>
</comment>
<comment type="subcellular location">
    <subcellularLocation>
        <location evidence="1 8">Cell membrane</location>
        <topology evidence="1 8">Multi-pass membrane protein</topology>
    </subcellularLocation>
</comment>
<keyword evidence="5 8" id="KW-0812">Transmembrane</keyword>
<protein>
    <recommendedName>
        <fullName evidence="10">Type II secretion system protein GspF domain-containing protein</fullName>
    </recommendedName>
</protein>
<feature type="transmembrane region" description="Helical" evidence="9">
    <location>
        <begin position="324"/>
        <end position="345"/>
    </location>
</feature>
<dbReference type="Proteomes" id="UP000094296">
    <property type="component" value="Unassembled WGS sequence"/>
</dbReference>
<dbReference type="InterPro" id="IPR001992">
    <property type="entry name" value="T2SS_GspF/T4SS_PilC_CS"/>
</dbReference>
<evidence type="ECO:0000256" key="1">
    <source>
        <dbReference type="ARBA" id="ARBA00004651"/>
    </source>
</evidence>
<feature type="transmembrane region" description="Helical" evidence="9">
    <location>
        <begin position="118"/>
        <end position="141"/>
    </location>
</feature>
<evidence type="ECO:0000313" key="12">
    <source>
        <dbReference type="Proteomes" id="UP000094296"/>
    </source>
</evidence>
<keyword evidence="6 9" id="KW-1133">Transmembrane helix</keyword>
<feature type="domain" description="Type II secretion system protein GspF" evidence="10">
    <location>
        <begin position="224"/>
        <end position="343"/>
    </location>
</feature>
<keyword evidence="4" id="KW-1003">Cell membrane</keyword>
<evidence type="ECO:0000256" key="2">
    <source>
        <dbReference type="ARBA" id="ARBA00005745"/>
    </source>
</evidence>
<keyword evidence="7 9" id="KW-0472">Membrane</keyword>
<dbReference type="OrthoDB" id="9805682at2"/>
<evidence type="ECO:0000256" key="5">
    <source>
        <dbReference type="ARBA" id="ARBA00022692"/>
    </source>
</evidence>
<dbReference type="InterPro" id="IPR018076">
    <property type="entry name" value="T2SS_GspF_dom"/>
</dbReference>
<dbReference type="GO" id="GO:0009306">
    <property type="term" value="P:protein secretion"/>
    <property type="evidence" value="ECO:0007669"/>
    <property type="project" value="InterPro"/>
</dbReference>
<evidence type="ECO:0000256" key="8">
    <source>
        <dbReference type="RuleBase" id="RU003923"/>
    </source>
</evidence>
<evidence type="ECO:0000256" key="3">
    <source>
        <dbReference type="ARBA" id="ARBA00022448"/>
    </source>
</evidence>
<proteinExistence type="inferred from homology"/>
<feature type="domain" description="Type II secretion system protein GspF" evidence="10">
    <location>
        <begin position="23"/>
        <end position="142"/>
    </location>
</feature>
<dbReference type="STRING" id="766136.BHF68_01625"/>
<dbReference type="Gene3D" id="1.20.81.30">
    <property type="entry name" value="Type II secretion system (T2SS), domain F"/>
    <property type="match status" value="2"/>
</dbReference>
<feature type="transmembrane region" description="Helical" evidence="9">
    <location>
        <begin position="147"/>
        <end position="169"/>
    </location>
</feature>
<feature type="transmembrane region" description="Helical" evidence="9">
    <location>
        <begin position="199"/>
        <end position="218"/>
    </location>
</feature>
<evidence type="ECO:0000256" key="9">
    <source>
        <dbReference type="SAM" id="Phobius"/>
    </source>
</evidence>
<dbReference type="AlphaFoldDB" id="A0A1E5G6N1"/>
<evidence type="ECO:0000259" key="10">
    <source>
        <dbReference type="Pfam" id="PF00482"/>
    </source>
</evidence>
<organism evidence="11 12">
    <name type="scientific">Desulfuribacillus alkaliarsenatis</name>
    <dbReference type="NCBI Taxonomy" id="766136"/>
    <lineage>
        <taxon>Bacteria</taxon>
        <taxon>Bacillati</taxon>
        <taxon>Bacillota</taxon>
        <taxon>Desulfuribacillia</taxon>
        <taxon>Desulfuribacillales</taxon>
        <taxon>Desulfuribacillaceae</taxon>
        <taxon>Desulfuribacillus</taxon>
    </lineage>
</organism>
<dbReference type="EMBL" id="MIJE01000001">
    <property type="protein sequence ID" value="OEF98404.1"/>
    <property type="molecule type" value="Genomic_DNA"/>
</dbReference>
<dbReference type="PROSITE" id="PS00874">
    <property type="entry name" value="T2SP_F"/>
    <property type="match status" value="1"/>
</dbReference>
<comment type="similarity">
    <text evidence="2 8">Belongs to the GSP F family.</text>
</comment>
<keyword evidence="12" id="KW-1185">Reference proteome</keyword>